<dbReference type="Gene3D" id="3.30.200.20">
    <property type="entry name" value="Phosphorylase Kinase, domain 1"/>
    <property type="match status" value="1"/>
</dbReference>
<dbReference type="EMBL" id="CP015136">
    <property type="protein sequence ID" value="AMY09574.1"/>
    <property type="molecule type" value="Genomic_DNA"/>
</dbReference>
<proteinExistence type="predicted"/>
<dbReference type="Gene3D" id="1.10.510.10">
    <property type="entry name" value="Transferase(Phosphotransferase) domain 1"/>
    <property type="match status" value="1"/>
</dbReference>
<name>A0A143PP23_LUTPR</name>
<keyword evidence="2 5" id="KW-0547">Nucleotide-binding</keyword>
<dbReference type="CDD" id="cd14014">
    <property type="entry name" value="STKc_PknB_like"/>
    <property type="match status" value="1"/>
</dbReference>
<dbReference type="EC" id="2.7.11.1" evidence="7"/>
<dbReference type="PROSITE" id="PS00107">
    <property type="entry name" value="PROTEIN_KINASE_ATP"/>
    <property type="match status" value="1"/>
</dbReference>
<dbReference type="GO" id="GO:0004674">
    <property type="term" value="F:protein serine/threonine kinase activity"/>
    <property type="evidence" value="ECO:0007669"/>
    <property type="project" value="UniProtKB-EC"/>
</dbReference>
<accession>A0A143PP23</accession>
<dbReference type="Pfam" id="PF00069">
    <property type="entry name" value="Pkinase"/>
    <property type="match status" value="1"/>
</dbReference>
<feature type="domain" description="Protein kinase" evidence="6">
    <location>
        <begin position="84"/>
        <end position="370"/>
    </location>
</feature>
<sequence>MDPGSRDRIADLHDRALECAPEERRGFLEHACKGDHALREEVESLLRYEFDAARFLETPAAVAAGGLARTRDRTQMMGRQLGPYTIVALLGAGGMGEVYRAHDSKLGRDVAIKILPSHFTGDPERRSRFAREARLLATLNHPHIGAIYGLEDIDGVAALILELVEGPTLADRLARGPLPIPDAIAVGRQLAEALDAAHENGVVHRDLKPRNIVLQGATTASGPLSSDTRAKVLDFGLGKTMTLRRDRDLTHPPSDWGDDTADGRILGTPAYMSPEQARGQVVDKRTDVWSFGCVLYEMLAGHPPFGGETMSDTFVRILEHEPDWAALPAGQTPPPVRRLLERCLRKDPHKRLHDIADALIELEDASKPIASTRFAADGAAEPSAHRRERLTWKTAAALLLGAAALLAIATRLASWFGGYWPTAHRASAVARLSLKIEGDTAENLRLPVDRFFTPFALSPDGTRLVFRARGNGRSQLFLRELSGFDTRPIPGTEQATTPFFSPDGQWIGFWRAEDRTLRKVSLAGGPPIAIAQTLVPIVALWTSNDEIVIEGGNQLGELWSIPASGGTPTAIAVRDRSDGELISLRGRVPGSNDLLVASAGDGGTWLDVLSRETGKRRRLLRGGSNVVARYTGTGHLVFSDGDALRAVPVNQRFEPVGDPTPVLHGIDHDGRHSNVALSDNGTVIYIAANRVQEAGLRWLDRDGNATPVPGGRVPFYTAALSPDGLEVAGDLVEGTKVQVWVLDLERGAKRLLVPEGDSFQPIWSRDGRFITYWSTPGDSSVYRKRADGTGSAELLMRGRSSLMLEDWSPDGQSLLFSEYTNRGDTDVWIYSDGKAMPLLSSPSNEREARFSLDGRFIAFEADDGGVSHVYVQPFPGPGPRTAISAEEGDRPAWITGGQLLFLSAGRMMVADVQTHPGLRVGYTRPLNERRDAQHRIMPLPDGRRFLMLSPRAMEGPIELRIILNWFQELERLAPHPPR</sequence>
<evidence type="ECO:0000256" key="4">
    <source>
        <dbReference type="ARBA" id="ARBA00022840"/>
    </source>
</evidence>
<keyword evidence="1 7" id="KW-0808">Transferase</keyword>
<dbReference type="Proteomes" id="UP000076079">
    <property type="component" value="Chromosome"/>
</dbReference>
<evidence type="ECO:0000256" key="5">
    <source>
        <dbReference type="PROSITE-ProRule" id="PRU10141"/>
    </source>
</evidence>
<dbReference type="OrthoDB" id="101360at2"/>
<dbReference type="InterPro" id="IPR017441">
    <property type="entry name" value="Protein_kinase_ATP_BS"/>
</dbReference>
<evidence type="ECO:0000313" key="8">
    <source>
        <dbReference type="Proteomes" id="UP000076079"/>
    </source>
</evidence>
<evidence type="ECO:0000259" key="6">
    <source>
        <dbReference type="PROSITE" id="PS50011"/>
    </source>
</evidence>
<dbReference type="InterPro" id="IPR011042">
    <property type="entry name" value="6-blade_b-propeller_TolB-like"/>
</dbReference>
<dbReference type="SUPFAM" id="SSF50960">
    <property type="entry name" value="TolB, C-terminal domain"/>
    <property type="match status" value="1"/>
</dbReference>
<dbReference type="PROSITE" id="PS50011">
    <property type="entry name" value="PROTEIN_KINASE_DOM"/>
    <property type="match status" value="1"/>
</dbReference>
<dbReference type="InterPro" id="IPR011009">
    <property type="entry name" value="Kinase-like_dom_sf"/>
</dbReference>
<dbReference type="InterPro" id="IPR011659">
    <property type="entry name" value="WD40"/>
</dbReference>
<dbReference type="RefSeq" id="WP_110171313.1">
    <property type="nucleotide sequence ID" value="NZ_CP015136.1"/>
</dbReference>
<reference evidence="7 8" key="1">
    <citation type="journal article" date="2016" name="Genome Announc.">
        <title>First Complete Genome Sequence of a Subdivision 6 Acidobacterium Strain.</title>
        <authorList>
            <person name="Huang S."/>
            <person name="Vieira S."/>
            <person name="Bunk B."/>
            <person name="Riedel T."/>
            <person name="Sproer C."/>
            <person name="Overmann J."/>
        </authorList>
    </citation>
    <scope>NUCLEOTIDE SEQUENCE [LARGE SCALE GENOMIC DNA]</scope>
    <source>
        <strain evidence="8">DSM 100886 HEG_-6_39</strain>
    </source>
</reference>
<dbReference type="KEGG" id="abac:LuPra_02793"/>
<dbReference type="PANTHER" id="PTHR43289:SF6">
    <property type="entry name" value="SERINE_THREONINE-PROTEIN KINASE NEKL-3"/>
    <property type="match status" value="1"/>
</dbReference>
<evidence type="ECO:0000313" key="7">
    <source>
        <dbReference type="EMBL" id="AMY09574.1"/>
    </source>
</evidence>
<dbReference type="STRING" id="1855912.LuPra_02793"/>
<dbReference type="Pfam" id="PF07676">
    <property type="entry name" value="PD40"/>
    <property type="match status" value="4"/>
</dbReference>
<keyword evidence="8" id="KW-1185">Reference proteome</keyword>
<protein>
    <submittedName>
        <fullName evidence="7">Serine/threonine-protein kinase PrkC</fullName>
        <ecNumber evidence="7">2.7.11.1</ecNumber>
    </submittedName>
</protein>
<organism evidence="7 8">
    <name type="scientific">Luteitalea pratensis</name>
    <dbReference type="NCBI Taxonomy" id="1855912"/>
    <lineage>
        <taxon>Bacteria</taxon>
        <taxon>Pseudomonadati</taxon>
        <taxon>Acidobacteriota</taxon>
        <taxon>Vicinamibacteria</taxon>
        <taxon>Vicinamibacterales</taxon>
        <taxon>Vicinamibacteraceae</taxon>
        <taxon>Luteitalea</taxon>
    </lineage>
</organism>
<evidence type="ECO:0000256" key="2">
    <source>
        <dbReference type="ARBA" id="ARBA00022741"/>
    </source>
</evidence>
<dbReference type="AlphaFoldDB" id="A0A143PP23"/>
<keyword evidence="4 5" id="KW-0067">ATP-binding</keyword>
<dbReference type="PANTHER" id="PTHR43289">
    <property type="entry name" value="MITOGEN-ACTIVATED PROTEIN KINASE KINASE KINASE 20-RELATED"/>
    <property type="match status" value="1"/>
</dbReference>
<evidence type="ECO:0000256" key="3">
    <source>
        <dbReference type="ARBA" id="ARBA00022777"/>
    </source>
</evidence>
<dbReference type="SUPFAM" id="SSF56112">
    <property type="entry name" value="Protein kinase-like (PK-like)"/>
    <property type="match status" value="1"/>
</dbReference>
<dbReference type="SUPFAM" id="SSF82171">
    <property type="entry name" value="DPP6 N-terminal domain-like"/>
    <property type="match status" value="1"/>
</dbReference>
<evidence type="ECO:0000256" key="1">
    <source>
        <dbReference type="ARBA" id="ARBA00022679"/>
    </source>
</evidence>
<reference evidence="8" key="2">
    <citation type="submission" date="2016-04" db="EMBL/GenBank/DDBJ databases">
        <title>First Complete Genome Sequence of a Subdivision 6 Acidobacterium.</title>
        <authorList>
            <person name="Huang S."/>
            <person name="Vieira S."/>
            <person name="Bunk B."/>
            <person name="Riedel T."/>
            <person name="Sproeer C."/>
            <person name="Overmann J."/>
        </authorList>
    </citation>
    <scope>NUCLEOTIDE SEQUENCE [LARGE SCALE GENOMIC DNA]</scope>
    <source>
        <strain evidence="8">DSM 100886 HEG_-6_39</strain>
    </source>
</reference>
<dbReference type="InterPro" id="IPR000719">
    <property type="entry name" value="Prot_kinase_dom"/>
</dbReference>
<gene>
    <name evidence="7" type="primary">prkC_33</name>
    <name evidence="7" type="ORF">LuPra_02793</name>
</gene>
<dbReference type="Gene3D" id="2.120.10.30">
    <property type="entry name" value="TolB, C-terminal domain"/>
    <property type="match status" value="3"/>
</dbReference>
<keyword evidence="3 7" id="KW-0418">Kinase</keyword>
<dbReference type="SMART" id="SM00220">
    <property type="entry name" value="S_TKc"/>
    <property type="match status" value="1"/>
</dbReference>
<feature type="binding site" evidence="5">
    <location>
        <position position="113"/>
    </location>
    <ligand>
        <name>ATP</name>
        <dbReference type="ChEBI" id="CHEBI:30616"/>
    </ligand>
</feature>
<dbReference type="PROSITE" id="PS00108">
    <property type="entry name" value="PROTEIN_KINASE_ST"/>
    <property type="match status" value="1"/>
</dbReference>
<dbReference type="GO" id="GO:0005524">
    <property type="term" value="F:ATP binding"/>
    <property type="evidence" value="ECO:0007669"/>
    <property type="project" value="UniProtKB-UniRule"/>
</dbReference>
<dbReference type="InterPro" id="IPR008271">
    <property type="entry name" value="Ser/Thr_kinase_AS"/>
</dbReference>